<dbReference type="Proteomes" id="UP000789525">
    <property type="component" value="Unassembled WGS sequence"/>
</dbReference>
<name>A0ACA9MP42_9GLOM</name>
<protein>
    <submittedName>
        <fullName evidence="1">13329_t:CDS:1</fullName>
    </submittedName>
</protein>
<evidence type="ECO:0000313" key="1">
    <source>
        <dbReference type="EMBL" id="CAG8604640.1"/>
    </source>
</evidence>
<reference evidence="1" key="1">
    <citation type="submission" date="2021-06" db="EMBL/GenBank/DDBJ databases">
        <authorList>
            <person name="Kallberg Y."/>
            <person name="Tangrot J."/>
            <person name="Rosling A."/>
        </authorList>
    </citation>
    <scope>NUCLEOTIDE SEQUENCE</scope>
    <source>
        <strain evidence="1">CL356</strain>
    </source>
</reference>
<accession>A0ACA9MP42</accession>
<comment type="caution">
    <text evidence="1">The sequence shown here is derived from an EMBL/GenBank/DDBJ whole genome shotgun (WGS) entry which is preliminary data.</text>
</comment>
<keyword evidence="2" id="KW-1185">Reference proteome</keyword>
<sequence length="40" mass="4170">MPLLEPICDGLNITDSPKRPNGPLPSCPTVARPTSAATHT</sequence>
<organism evidence="1 2">
    <name type="scientific">Acaulospora colombiana</name>
    <dbReference type="NCBI Taxonomy" id="27376"/>
    <lineage>
        <taxon>Eukaryota</taxon>
        <taxon>Fungi</taxon>
        <taxon>Fungi incertae sedis</taxon>
        <taxon>Mucoromycota</taxon>
        <taxon>Glomeromycotina</taxon>
        <taxon>Glomeromycetes</taxon>
        <taxon>Diversisporales</taxon>
        <taxon>Acaulosporaceae</taxon>
        <taxon>Acaulospora</taxon>
    </lineage>
</organism>
<dbReference type="EMBL" id="CAJVPT010014487">
    <property type="protein sequence ID" value="CAG8604640.1"/>
    <property type="molecule type" value="Genomic_DNA"/>
</dbReference>
<evidence type="ECO:0000313" key="2">
    <source>
        <dbReference type="Proteomes" id="UP000789525"/>
    </source>
</evidence>
<gene>
    <name evidence="1" type="ORF">ACOLOM_LOCUS6803</name>
</gene>
<proteinExistence type="predicted"/>